<keyword evidence="3" id="KW-1185">Reference proteome</keyword>
<dbReference type="EMBL" id="FQNC01000041">
    <property type="protein sequence ID" value="SGY28883.1"/>
    <property type="molecule type" value="Genomic_DNA"/>
</dbReference>
<evidence type="ECO:0000313" key="2">
    <source>
        <dbReference type="EMBL" id="SGY28883.1"/>
    </source>
</evidence>
<name>A0A2X0P0S6_9BASI</name>
<reference evidence="2 3" key="1">
    <citation type="submission" date="2016-11" db="EMBL/GenBank/DDBJ databases">
        <authorList>
            <person name="Jaros S."/>
            <person name="Januszkiewicz K."/>
            <person name="Wedrychowicz H."/>
        </authorList>
    </citation>
    <scope>NUCLEOTIDE SEQUENCE [LARGE SCALE GENOMIC DNA]</scope>
</reference>
<dbReference type="SUPFAM" id="SSF56112">
    <property type="entry name" value="Protein kinase-like (PK-like)"/>
    <property type="match status" value="1"/>
</dbReference>
<feature type="compositionally biased region" description="Polar residues" evidence="1">
    <location>
        <begin position="431"/>
        <end position="440"/>
    </location>
</feature>
<protein>
    <submittedName>
        <fullName evidence="2">BQ5605_C002g00978 protein</fullName>
    </submittedName>
</protein>
<sequence>MASSNEATPIVSSNSRLPTLTRLLATCAPSSWFFPPPHHDGACHSTSSRVQADAGTTAYDCVARLGGLKWDSPASPGVRVLSSFFDILEQHPSLLDLFREELDAISNAPRSRLPRKSERNVEISFHDLFATGLRPATEALLDHHAAITEAVGASSASASTSATRPRYSVWLDQPESALRTQGDAVVYIERGAGDVVSSISIEYKRDNVHHSLAKVRQEGLSHIPLLDHGAPVPLQKLEEEESKGADAVATKAIIQCVSSESRFFLLLSVPFFQIGELVQHQSTHAATASDPVASTSAASASISAATAYSPAPPLKARYSLVLQELARWVEPSPTTMNPDAAETLGADLPRRSLIVSFIALAFTAVIEVPKPDQATMDTLLDAQPPNRPRLRSNPDLDPNYELSPRVQKFSKTSTEATGARRSGRLAGQPPRAQSNPSNRPVTPPISVGLQSDPSSDSLTPVTRIFSSPSASTDWSPATSPLSGSGLPSKSITIVQDRGFVIKASLSSAYWSTMDHSLYALAQSYTGTSRIELVEIGFDIVSSVPSDSPLASRLPSKPSPASDFIRGLHLSDVVLRWLSENPREELKDDRIPLELLDRFEPTADLRLEKEVGSGSTAGGWLAKVVQVNRPLCSSTKAEAPLVDHPAPNTTYFLKLVTCRYVGSVIRETLFYQHVLPHLPEHLRKHVPQYHGTYRRTNGNGYAMVLENVGKTMNELDFYGSPGELWCREIEAAFKELGIMHNDVRAGNVLVRPNNGPLCFVDWGRSYLKLRV</sequence>
<organism evidence="2 3">
    <name type="scientific">Microbotryum silenes-dioicae</name>
    <dbReference type="NCBI Taxonomy" id="796604"/>
    <lineage>
        <taxon>Eukaryota</taxon>
        <taxon>Fungi</taxon>
        <taxon>Dikarya</taxon>
        <taxon>Basidiomycota</taxon>
        <taxon>Pucciniomycotina</taxon>
        <taxon>Microbotryomycetes</taxon>
        <taxon>Microbotryales</taxon>
        <taxon>Microbotryaceae</taxon>
        <taxon>Microbotryum</taxon>
    </lineage>
</organism>
<feature type="compositionally biased region" description="Polar residues" evidence="1">
    <location>
        <begin position="448"/>
        <end position="478"/>
    </location>
</feature>
<dbReference type="Proteomes" id="UP000249464">
    <property type="component" value="Unassembled WGS sequence"/>
</dbReference>
<proteinExistence type="predicted"/>
<evidence type="ECO:0000256" key="1">
    <source>
        <dbReference type="SAM" id="MobiDB-lite"/>
    </source>
</evidence>
<dbReference type="AlphaFoldDB" id="A0A2X0P0S6"/>
<accession>A0A2X0P0S6</accession>
<gene>
    <name evidence="2" type="primary">BQ5605_C002g00978</name>
    <name evidence="2" type="ORF">BQ5605_C002G00978</name>
</gene>
<dbReference type="STRING" id="796604.A0A2X0P0S6"/>
<feature type="region of interest" description="Disordered" evidence="1">
    <location>
        <begin position="377"/>
        <end position="487"/>
    </location>
</feature>
<evidence type="ECO:0000313" key="3">
    <source>
        <dbReference type="Proteomes" id="UP000249464"/>
    </source>
</evidence>
<dbReference type="InterPro" id="IPR011009">
    <property type="entry name" value="Kinase-like_dom_sf"/>
</dbReference>